<dbReference type="GO" id="GO:0003677">
    <property type="term" value="F:DNA binding"/>
    <property type="evidence" value="ECO:0007669"/>
    <property type="project" value="UniProtKB-KW"/>
</dbReference>
<dbReference type="CDD" id="cd00090">
    <property type="entry name" value="HTH_ARSR"/>
    <property type="match status" value="1"/>
</dbReference>
<sequence>MNTNLSKSEDNSERYTVPALERGLMLLSEFNRARPTLSAPELARRLDIPRSTVFRLLNTLESMGFITRTESGNEYRLGVGVLRLGFEYLASLELTDLGRPVLEKLCQDVQMPCNLVIRDENAIVYIAKASPPTPFATSVNIGTRLPAHGTILGHVLLSELNLSQLHEQYPENKLQIFTKHTPHDVQALHDCCQAARKQGYAVSEGFFDPAISTIAVPVFGHNNKIVAAMGANAMAANFDRSKIGRIISRIQEAAEDLSSLLRHSPLGINQSTPQKSGNNAADEHA</sequence>
<dbReference type="SUPFAM" id="SSF55781">
    <property type="entry name" value="GAF domain-like"/>
    <property type="match status" value="1"/>
</dbReference>
<dbReference type="InterPro" id="IPR014757">
    <property type="entry name" value="Tscrpt_reg_IclR_C"/>
</dbReference>
<dbReference type="Gene3D" id="1.10.10.10">
    <property type="entry name" value="Winged helix-like DNA-binding domain superfamily/Winged helix DNA-binding domain"/>
    <property type="match status" value="1"/>
</dbReference>
<evidence type="ECO:0000256" key="1">
    <source>
        <dbReference type="ARBA" id="ARBA00023015"/>
    </source>
</evidence>
<evidence type="ECO:0000256" key="2">
    <source>
        <dbReference type="ARBA" id="ARBA00023125"/>
    </source>
</evidence>
<protein>
    <submittedName>
        <fullName evidence="7">IclR family transcriptional regulator</fullName>
    </submittedName>
</protein>
<comment type="caution">
    <text evidence="7">The sequence shown here is derived from an EMBL/GenBank/DDBJ whole genome shotgun (WGS) entry which is preliminary data.</text>
</comment>
<evidence type="ECO:0000256" key="4">
    <source>
        <dbReference type="SAM" id="MobiDB-lite"/>
    </source>
</evidence>
<dbReference type="GO" id="GO:0045892">
    <property type="term" value="P:negative regulation of DNA-templated transcription"/>
    <property type="evidence" value="ECO:0007669"/>
    <property type="project" value="TreeGrafter"/>
</dbReference>
<dbReference type="InterPro" id="IPR011991">
    <property type="entry name" value="ArsR-like_HTH"/>
</dbReference>
<dbReference type="PROSITE" id="PS51078">
    <property type="entry name" value="ICLR_ED"/>
    <property type="match status" value="1"/>
</dbReference>
<reference evidence="7 8" key="1">
    <citation type="journal article" date="2014" name="Genome Announc.">
        <title>Draft Genome Sequence of Advenella kashmirensis Strain W13003, a Polycyclic Aromatic Hydrocarbon-Degrading Bacterium.</title>
        <authorList>
            <person name="Wang X."/>
            <person name="Jin D."/>
            <person name="Zhou L."/>
            <person name="Wu L."/>
            <person name="An W."/>
            <person name="Zhao L."/>
        </authorList>
    </citation>
    <scope>NUCLEOTIDE SEQUENCE [LARGE SCALE GENOMIC DNA]</scope>
    <source>
        <strain evidence="7 8">W13003</strain>
    </source>
</reference>
<evidence type="ECO:0000259" key="6">
    <source>
        <dbReference type="PROSITE" id="PS51078"/>
    </source>
</evidence>
<feature type="domain" description="IclR-ED" evidence="6">
    <location>
        <begin position="80"/>
        <end position="263"/>
    </location>
</feature>
<dbReference type="Pfam" id="PF09339">
    <property type="entry name" value="HTH_IclR"/>
    <property type="match status" value="1"/>
</dbReference>
<organism evidence="7 8">
    <name type="scientific">Advenella kashmirensis W13003</name>
    <dbReference type="NCBI Taxonomy" id="1424334"/>
    <lineage>
        <taxon>Bacteria</taxon>
        <taxon>Pseudomonadati</taxon>
        <taxon>Pseudomonadota</taxon>
        <taxon>Betaproteobacteria</taxon>
        <taxon>Burkholderiales</taxon>
        <taxon>Alcaligenaceae</taxon>
    </lineage>
</organism>
<dbReference type="PANTHER" id="PTHR30136:SF34">
    <property type="entry name" value="TRANSCRIPTIONAL REGULATOR"/>
    <property type="match status" value="1"/>
</dbReference>
<dbReference type="InterPro" id="IPR050707">
    <property type="entry name" value="HTH_MetabolicPath_Reg"/>
</dbReference>
<dbReference type="STRING" id="1424334.W822_02875"/>
<gene>
    <name evidence="7" type="ORF">W822_02875</name>
</gene>
<feature type="region of interest" description="Disordered" evidence="4">
    <location>
        <begin position="264"/>
        <end position="285"/>
    </location>
</feature>
<keyword evidence="1" id="KW-0805">Transcription regulation</keyword>
<dbReference type="SUPFAM" id="SSF46785">
    <property type="entry name" value="Winged helix' DNA-binding domain"/>
    <property type="match status" value="1"/>
</dbReference>
<dbReference type="GO" id="GO:0003700">
    <property type="term" value="F:DNA-binding transcription factor activity"/>
    <property type="evidence" value="ECO:0007669"/>
    <property type="project" value="TreeGrafter"/>
</dbReference>
<dbReference type="PROSITE" id="PS51077">
    <property type="entry name" value="HTH_ICLR"/>
    <property type="match status" value="1"/>
</dbReference>
<name>V8QXU7_9BURK</name>
<dbReference type="Pfam" id="PF01614">
    <property type="entry name" value="IclR_C"/>
    <property type="match status" value="1"/>
</dbReference>
<dbReference type="InterPro" id="IPR029016">
    <property type="entry name" value="GAF-like_dom_sf"/>
</dbReference>
<dbReference type="OrthoDB" id="8689343at2"/>
<proteinExistence type="predicted"/>
<dbReference type="HOGENOM" id="CLU_062618_0_1_4"/>
<dbReference type="PANTHER" id="PTHR30136">
    <property type="entry name" value="HELIX-TURN-HELIX TRANSCRIPTIONAL REGULATOR, ICLR FAMILY"/>
    <property type="match status" value="1"/>
</dbReference>
<accession>V8QXU7</accession>
<dbReference type="Gene3D" id="3.30.450.40">
    <property type="match status" value="1"/>
</dbReference>
<dbReference type="SMART" id="SM00346">
    <property type="entry name" value="HTH_ICLR"/>
    <property type="match status" value="1"/>
</dbReference>
<dbReference type="FunFam" id="1.10.10.10:FF:000056">
    <property type="entry name" value="IclR family transcriptional regulator"/>
    <property type="match status" value="1"/>
</dbReference>
<dbReference type="InterPro" id="IPR036388">
    <property type="entry name" value="WH-like_DNA-bd_sf"/>
</dbReference>
<dbReference type="AlphaFoldDB" id="V8QXU7"/>
<feature type="compositionally biased region" description="Polar residues" evidence="4">
    <location>
        <begin position="267"/>
        <end position="279"/>
    </location>
</feature>
<evidence type="ECO:0000256" key="3">
    <source>
        <dbReference type="ARBA" id="ARBA00023163"/>
    </source>
</evidence>
<dbReference type="PATRIC" id="fig|1424334.3.peg.577"/>
<feature type="domain" description="HTH iclR-type" evidence="5">
    <location>
        <begin position="17"/>
        <end position="79"/>
    </location>
</feature>
<keyword evidence="3" id="KW-0804">Transcription</keyword>
<dbReference type="RefSeq" id="WP_024003642.1">
    <property type="nucleotide sequence ID" value="NZ_KI650979.1"/>
</dbReference>
<dbReference type="eggNOG" id="COG1414">
    <property type="taxonomic scope" value="Bacteria"/>
</dbReference>
<keyword evidence="8" id="KW-1185">Reference proteome</keyword>
<keyword evidence="2" id="KW-0238">DNA-binding</keyword>
<evidence type="ECO:0000313" key="7">
    <source>
        <dbReference type="EMBL" id="ETF04130.1"/>
    </source>
</evidence>
<dbReference type="Proteomes" id="UP000018733">
    <property type="component" value="Unassembled WGS sequence"/>
</dbReference>
<dbReference type="EMBL" id="AYXT01000001">
    <property type="protein sequence ID" value="ETF04130.1"/>
    <property type="molecule type" value="Genomic_DNA"/>
</dbReference>
<dbReference type="InterPro" id="IPR036390">
    <property type="entry name" value="WH_DNA-bd_sf"/>
</dbReference>
<dbReference type="InterPro" id="IPR005471">
    <property type="entry name" value="Tscrpt_reg_IclR_N"/>
</dbReference>
<evidence type="ECO:0000313" key="8">
    <source>
        <dbReference type="Proteomes" id="UP000018733"/>
    </source>
</evidence>
<evidence type="ECO:0000259" key="5">
    <source>
        <dbReference type="PROSITE" id="PS51077"/>
    </source>
</evidence>